<evidence type="ECO:0000259" key="1">
    <source>
        <dbReference type="Pfam" id="PF20499"/>
    </source>
</evidence>
<reference evidence="2" key="1">
    <citation type="journal article" date="2023" name="Front. Mar. Sci.">
        <title>A new Merluccius polli reference genome to investigate the effects of global change in West African waters.</title>
        <authorList>
            <person name="Mateo J.L."/>
            <person name="Blanco-Fernandez C."/>
            <person name="Garcia-Vazquez E."/>
            <person name="Machado-Schiaffino G."/>
        </authorList>
    </citation>
    <scope>NUCLEOTIDE SEQUENCE</scope>
    <source>
        <strain evidence="2">C29</strain>
        <tissue evidence="2">Fin</tissue>
    </source>
</reference>
<dbReference type="EMBL" id="JAOPHQ010000875">
    <property type="protein sequence ID" value="KAK0152988.1"/>
    <property type="molecule type" value="Genomic_DNA"/>
</dbReference>
<protein>
    <recommendedName>
        <fullName evidence="1">DUF6729 domain-containing protein</fullName>
    </recommendedName>
</protein>
<dbReference type="Pfam" id="PF20499">
    <property type="entry name" value="DUF6729"/>
    <property type="match status" value="1"/>
</dbReference>
<accession>A0AA47PA99</accession>
<proteinExistence type="predicted"/>
<dbReference type="AlphaFoldDB" id="A0AA47PA99"/>
<evidence type="ECO:0000313" key="2">
    <source>
        <dbReference type="EMBL" id="KAK0152988.1"/>
    </source>
</evidence>
<dbReference type="PANTHER" id="PTHR24401">
    <property type="entry name" value="SI:CH211-243P7.3-RELATED"/>
    <property type="match status" value="1"/>
</dbReference>
<evidence type="ECO:0000313" key="3">
    <source>
        <dbReference type="Proteomes" id="UP001174136"/>
    </source>
</evidence>
<name>A0AA47PA99_MERPO</name>
<organism evidence="2 3">
    <name type="scientific">Merluccius polli</name>
    <name type="common">Benguela hake</name>
    <name type="synonym">Merluccius cadenati</name>
    <dbReference type="NCBI Taxonomy" id="89951"/>
    <lineage>
        <taxon>Eukaryota</taxon>
        <taxon>Metazoa</taxon>
        <taxon>Chordata</taxon>
        <taxon>Craniata</taxon>
        <taxon>Vertebrata</taxon>
        <taxon>Euteleostomi</taxon>
        <taxon>Actinopterygii</taxon>
        <taxon>Neopterygii</taxon>
        <taxon>Teleostei</taxon>
        <taxon>Neoteleostei</taxon>
        <taxon>Acanthomorphata</taxon>
        <taxon>Zeiogadaria</taxon>
        <taxon>Gadariae</taxon>
        <taxon>Gadiformes</taxon>
        <taxon>Gadoidei</taxon>
        <taxon>Merlucciidae</taxon>
        <taxon>Merluccius</taxon>
    </lineage>
</organism>
<dbReference type="Proteomes" id="UP001174136">
    <property type="component" value="Unassembled WGS sequence"/>
</dbReference>
<sequence length="369" mass="42359">MCEDYTQHLSDYHVQERCEQCEPIYVPAPTEKDTIPAPQQHSHPPVVPVPAPAPPIAQETSPAAPQQHIPTLRPPQVNWLSFLPKQFLKVINQADQEWIAQIIYDRTGQLKQKLTQNWYHPPSPTRSTSPPDPLHYFRQRMFLWAPMRMWGIPLKCTSCNRKMHDSGIYTKVREVIDVDSRYYLVGGDYPRCSKCMIPVCPWSSEILQQLDPSHRNKFPAVLTTQQALDRKCGTMLRPRTVGNSSSYSQQVLQEVHSEEWARRTIDYLTDCEVHKKCVLTQSEPVYQQPPTFCRLPLAQWFETVHTNEVFGHLNELKGVITSTYGIILKLDSTKKITKKLAGGIENTATWMSNIGNELLPSSEFSADHW</sequence>
<feature type="domain" description="DUF6729" evidence="1">
    <location>
        <begin position="89"/>
        <end position="310"/>
    </location>
</feature>
<comment type="caution">
    <text evidence="2">The sequence shown here is derived from an EMBL/GenBank/DDBJ whole genome shotgun (WGS) entry which is preliminary data.</text>
</comment>
<keyword evidence="3" id="KW-1185">Reference proteome</keyword>
<gene>
    <name evidence="2" type="ORF">N1851_005355</name>
</gene>
<dbReference type="InterPro" id="IPR046616">
    <property type="entry name" value="DUF6729"/>
</dbReference>
<dbReference type="PANTHER" id="PTHR24401:SF29">
    <property type="entry name" value="SI:CH211-243P7.3-RELATED"/>
    <property type="match status" value="1"/>
</dbReference>